<dbReference type="GO" id="GO:0005829">
    <property type="term" value="C:cytosol"/>
    <property type="evidence" value="ECO:0007669"/>
    <property type="project" value="TreeGrafter"/>
</dbReference>
<dbReference type="GO" id="GO:0030267">
    <property type="term" value="F:glyoxylate reductase (NADPH) activity"/>
    <property type="evidence" value="ECO:0007669"/>
    <property type="project" value="TreeGrafter"/>
</dbReference>
<evidence type="ECO:0000313" key="6">
    <source>
        <dbReference type="Proteomes" id="UP001370490"/>
    </source>
</evidence>
<dbReference type="PANTHER" id="PTHR10996:SF179">
    <property type="entry name" value="D-ISOMER SPECIFIC 2-HYDROXYACID DEHYDROGENASE FAMILY PROTEIN-RELATED"/>
    <property type="match status" value="1"/>
</dbReference>
<proteinExistence type="inferred from homology"/>
<evidence type="ECO:0000256" key="2">
    <source>
        <dbReference type="RuleBase" id="RU003719"/>
    </source>
</evidence>
<dbReference type="PANTHER" id="PTHR10996">
    <property type="entry name" value="2-HYDROXYACID DEHYDROGENASE-RELATED"/>
    <property type="match status" value="1"/>
</dbReference>
<dbReference type="AlphaFoldDB" id="A0AAN8UW38"/>
<name>A0AAN8UW38_9MAGN</name>
<evidence type="ECO:0000256" key="1">
    <source>
        <dbReference type="ARBA" id="ARBA00023002"/>
    </source>
</evidence>
<dbReference type="InterPro" id="IPR036291">
    <property type="entry name" value="NAD(P)-bd_dom_sf"/>
</dbReference>
<organism evidence="5 6">
    <name type="scientific">Dillenia turbinata</name>
    <dbReference type="NCBI Taxonomy" id="194707"/>
    <lineage>
        <taxon>Eukaryota</taxon>
        <taxon>Viridiplantae</taxon>
        <taxon>Streptophyta</taxon>
        <taxon>Embryophyta</taxon>
        <taxon>Tracheophyta</taxon>
        <taxon>Spermatophyta</taxon>
        <taxon>Magnoliopsida</taxon>
        <taxon>eudicotyledons</taxon>
        <taxon>Gunneridae</taxon>
        <taxon>Pentapetalae</taxon>
        <taxon>Dilleniales</taxon>
        <taxon>Dilleniaceae</taxon>
        <taxon>Dillenia</taxon>
    </lineage>
</organism>
<dbReference type="InterPro" id="IPR050223">
    <property type="entry name" value="D-isomer_2-hydroxyacid_DH"/>
</dbReference>
<gene>
    <name evidence="5" type="ORF">RJ641_016128</name>
</gene>
<feature type="domain" description="D-isomer specific 2-hydroxyacid dehydrogenase catalytic" evidence="3">
    <location>
        <begin position="42"/>
        <end position="262"/>
    </location>
</feature>
<evidence type="ECO:0000259" key="4">
    <source>
        <dbReference type="Pfam" id="PF02826"/>
    </source>
</evidence>
<comment type="caution">
    <text evidence="5">The sequence shown here is derived from an EMBL/GenBank/DDBJ whole genome shotgun (WGS) entry which is preliminary data.</text>
</comment>
<dbReference type="GO" id="GO:0016618">
    <property type="term" value="F:hydroxypyruvate reductase [NAD(P)H] activity"/>
    <property type="evidence" value="ECO:0007669"/>
    <property type="project" value="TreeGrafter"/>
</dbReference>
<reference evidence="5 6" key="1">
    <citation type="submission" date="2023-12" db="EMBL/GenBank/DDBJ databases">
        <title>A high-quality genome assembly for Dillenia turbinata (Dilleniales).</title>
        <authorList>
            <person name="Chanderbali A."/>
        </authorList>
    </citation>
    <scope>NUCLEOTIDE SEQUENCE [LARGE SCALE GENOMIC DNA]</scope>
    <source>
        <strain evidence="5">LSX21</strain>
        <tissue evidence="5">Leaf</tissue>
    </source>
</reference>
<keyword evidence="6" id="KW-1185">Reference proteome</keyword>
<keyword evidence="1 2" id="KW-0560">Oxidoreductase</keyword>
<dbReference type="Proteomes" id="UP001370490">
    <property type="component" value="Unassembled WGS sequence"/>
</dbReference>
<dbReference type="Gene3D" id="3.40.50.720">
    <property type="entry name" value="NAD(P)-binding Rossmann-like Domain"/>
    <property type="match status" value="4"/>
</dbReference>
<evidence type="ECO:0000259" key="3">
    <source>
        <dbReference type="Pfam" id="PF00389"/>
    </source>
</evidence>
<feature type="domain" description="D-isomer specific 2-hydroxyacid dehydrogenase NAD-binding" evidence="4">
    <location>
        <begin position="112"/>
        <end position="200"/>
    </location>
</feature>
<dbReference type="SUPFAM" id="SSF52283">
    <property type="entry name" value="Formate/glycerate dehydrogenase catalytic domain-like"/>
    <property type="match status" value="1"/>
</dbReference>
<dbReference type="Pfam" id="PF00389">
    <property type="entry name" value="2-Hacid_dh"/>
    <property type="match status" value="1"/>
</dbReference>
<evidence type="ECO:0000313" key="5">
    <source>
        <dbReference type="EMBL" id="KAK6920224.1"/>
    </source>
</evidence>
<comment type="similarity">
    <text evidence="2">Belongs to the D-isomer specific 2-hydroxyacid dehydrogenase family.</text>
</comment>
<dbReference type="Pfam" id="PF02826">
    <property type="entry name" value="2-Hacid_dh_C"/>
    <property type="match status" value="1"/>
</dbReference>
<accession>A0AAN8UW38</accession>
<dbReference type="EMBL" id="JBAMMX010000021">
    <property type="protein sequence ID" value="KAK6920224.1"/>
    <property type="molecule type" value="Genomic_DNA"/>
</dbReference>
<sequence>MAQPDLPQVLLLKPLRRFQSQFSQKFQFLKAWESQLPLDTFLSTHAQDVQAMVIPGAGLRITADEVLSHLPSLRLIVTSSAGVNHIDLPECCRRGISVANAGTVFSEDVADMAVGGKRIGIVGLGSIGYEVAKRLDAFGCRISYNSREQKPSTPYQFYSNVCELAASSDALIICCALTDENHHMINSEVLLALGKDGIIIAGAGLDVFEHEPNVPKELYSMDNVVLTPHVAVFTNESIRDVFELMAGNLEAFSSNKPLLTPVIDD</sequence>
<dbReference type="SUPFAM" id="SSF51735">
    <property type="entry name" value="NAD(P)-binding Rossmann-fold domains"/>
    <property type="match status" value="1"/>
</dbReference>
<dbReference type="InterPro" id="IPR006139">
    <property type="entry name" value="D-isomer_2_OHA_DH_cat_dom"/>
</dbReference>
<dbReference type="GO" id="GO:0051287">
    <property type="term" value="F:NAD binding"/>
    <property type="evidence" value="ECO:0007669"/>
    <property type="project" value="InterPro"/>
</dbReference>
<protein>
    <submittedName>
        <fullName evidence="5">D-isomer specific 2-hydroxyacid dehydrogenase, NAD-binding domain</fullName>
    </submittedName>
</protein>
<dbReference type="InterPro" id="IPR006140">
    <property type="entry name" value="D-isomer_DH_NAD-bd"/>
</dbReference>